<reference evidence="2 3" key="1">
    <citation type="submission" date="2017-02" db="EMBL/GenBank/DDBJ databases">
        <title>The new phylogeny of genus Mycobacterium.</title>
        <authorList>
            <person name="Tortoli E."/>
            <person name="Trovato A."/>
            <person name="Cirillo D.M."/>
        </authorList>
    </citation>
    <scope>NUCLEOTIDE SEQUENCE [LARGE SCALE GENOMIC DNA]</scope>
    <source>
        <strain evidence="2 3">DSM 43992</strain>
    </source>
</reference>
<name>A0A1X0KBN7_MYCSC</name>
<dbReference type="PANTHER" id="PTHR43162">
    <property type="match status" value="1"/>
</dbReference>
<dbReference type="Gene3D" id="3.40.50.720">
    <property type="entry name" value="NAD(P)-binding Rossmann-like Domain"/>
    <property type="match status" value="1"/>
</dbReference>
<sequence>MTIQTLPPEPSFLIFGAAGHIGRPCAQWLTERHPTAHIRVVSSRPDMAAALAEAHPDAEVMIADYLRADDMIAAFDGIHAAFVLTPDFIDEKVAMANVADAVNAAGTLVRLVRLIGDPPGIRDEAEVLALWGPDYKNETALHHLRARKVLTGAGVPVVYMNIPGWFFEDFSEFLVDPIRDKRTFVMAADRPMNFIATRDIGRCAAELLLDPSLTEAGETLHLENGIDTMIRFSRIADIMSDAWGVPIAYEGTDEAFLRELGPALRKYYKRDDAAEHILAECHHEVPFINELLKRGNDLRGGERHLTPEMLGFEPLPLKSWFRDNRDVFISECG</sequence>
<dbReference type="Pfam" id="PF05368">
    <property type="entry name" value="NmrA"/>
    <property type="match status" value="1"/>
</dbReference>
<dbReference type="InterPro" id="IPR051604">
    <property type="entry name" value="Ergot_Alk_Oxidoreductase"/>
</dbReference>
<dbReference type="Gene3D" id="3.90.25.10">
    <property type="entry name" value="UDP-galactose 4-epimerase, domain 1"/>
    <property type="match status" value="1"/>
</dbReference>
<evidence type="ECO:0000313" key="3">
    <source>
        <dbReference type="Proteomes" id="UP000192601"/>
    </source>
</evidence>
<protein>
    <recommendedName>
        <fullName evidence="1">NmrA-like domain-containing protein</fullName>
    </recommendedName>
</protein>
<feature type="domain" description="NmrA-like" evidence="1">
    <location>
        <begin position="13"/>
        <end position="260"/>
    </location>
</feature>
<keyword evidence="3" id="KW-1185">Reference proteome</keyword>
<organism evidence="2 3">
    <name type="scientific">Mycobacterium scrofulaceum</name>
    <dbReference type="NCBI Taxonomy" id="1783"/>
    <lineage>
        <taxon>Bacteria</taxon>
        <taxon>Bacillati</taxon>
        <taxon>Actinomycetota</taxon>
        <taxon>Actinomycetes</taxon>
        <taxon>Mycobacteriales</taxon>
        <taxon>Mycobacteriaceae</taxon>
        <taxon>Mycobacterium</taxon>
    </lineage>
</organism>
<dbReference type="AlphaFoldDB" id="A0A1X0KBN7"/>
<evidence type="ECO:0000313" key="2">
    <source>
        <dbReference type="EMBL" id="ORB72571.1"/>
    </source>
</evidence>
<gene>
    <name evidence="2" type="ORF">BST44_18760</name>
</gene>
<proteinExistence type="predicted"/>
<dbReference type="PANTHER" id="PTHR43162:SF1">
    <property type="entry name" value="PRESTALK A DIFFERENTIATION PROTEIN A"/>
    <property type="match status" value="1"/>
</dbReference>
<dbReference type="InterPro" id="IPR036291">
    <property type="entry name" value="NAD(P)-bd_dom_sf"/>
</dbReference>
<comment type="caution">
    <text evidence="2">The sequence shown here is derived from an EMBL/GenBank/DDBJ whole genome shotgun (WGS) entry which is preliminary data.</text>
</comment>
<dbReference type="RefSeq" id="WP_158086664.1">
    <property type="nucleotide sequence ID" value="NZ_MVIJ01000030.1"/>
</dbReference>
<evidence type="ECO:0000259" key="1">
    <source>
        <dbReference type="Pfam" id="PF05368"/>
    </source>
</evidence>
<dbReference type="EMBL" id="MVIJ01000030">
    <property type="protein sequence ID" value="ORB72571.1"/>
    <property type="molecule type" value="Genomic_DNA"/>
</dbReference>
<dbReference type="SUPFAM" id="SSF51735">
    <property type="entry name" value="NAD(P)-binding Rossmann-fold domains"/>
    <property type="match status" value="1"/>
</dbReference>
<dbReference type="STRING" id="1783.BST44_18760"/>
<dbReference type="OrthoDB" id="4632815at2"/>
<dbReference type="InterPro" id="IPR008030">
    <property type="entry name" value="NmrA-like"/>
</dbReference>
<accession>A0A1X0KBN7</accession>
<dbReference type="Proteomes" id="UP000192601">
    <property type="component" value="Unassembled WGS sequence"/>
</dbReference>